<comment type="caution">
    <text evidence="1">The sequence shown here is derived from an EMBL/GenBank/DDBJ whole genome shotgun (WGS) entry which is preliminary data.</text>
</comment>
<evidence type="ECO:0000313" key="2">
    <source>
        <dbReference type="Proteomes" id="UP000324222"/>
    </source>
</evidence>
<accession>A0A5B7FM44</accession>
<dbReference type="EMBL" id="VSRR010007019">
    <property type="protein sequence ID" value="MPC46048.1"/>
    <property type="molecule type" value="Genomic_DNA"/>
</dbReference>
<reference evidence="1 2" key="1">
    <citation type="submission" date="2019-05" db="EMBL/GenBank/DDBJ databases">
        <title>Another draft genome of Portunus trituberculatus and its Hox gene families provides insights of decapod evolution.</title>
        <authorList>
            <person name="Jeong J.-H."/>
            <person name="Song I."/>
            <person name="Kim S."/>
            <person name="Choi T."/>
            <person name="Kim D."/>
            <person name="Ryu S."/>
            <person name="Kim W."/>
        </authorList>
    </citation>
    <scope>NUCLEOTIDE SEQUENCE [LARGE SCALE GENOMIC DNA]</scope>
    <source>
        <tissue evidence="1">Muscle</tissue>
    </source>
</reference>
<proteinExistence type="predicted"/>
<protein>
    <submittedName>
        <fullName evidence="1">Uncharacterized protein</fullName>
    </submittedName>
</protein>
<keyword evidence="2" id="KW-1185">Reference proteome</keyword>
<organism evidence="1 2">
    <name type="scientific">Portunus trituberculatus</name>
    <name type="common">Swimming crab</name>
    <name type="synonym">Neptunus trituberculatus</name>
    <dbReference type="NCBI Taxonomy" id="210409"/>
    <lineage>
        <taxon>Eukaryota</taxon>
        <taxon>Metazoa</taxon>
        <taxon>Ecdysozoa</taxon>
        <taxon>Arthropoda</taxon>
        <taxon>Crustacea</taxon>
        <taxon>Multicrustacea</taxon>
        <taxon>Malacostraca</taxon>
        <taxon>Eumalacostraca</taxon>
        <taxon>Eucarida</taxon>
        <taxon>Decapoda</taxon>
        <taxon>Pleocyemata</taxon>
        <taxon>Brachyura</taxon>
        <taxon>Eubrachyura</taxon>
        <taxon>Portunoidea</taxon>
        <taxon>Portunidae</taxon>
        <taxon>Portuninae</taxon>
        <taxon>Portunus</taxon>
    </lineage>
</organism>
<evidence type="ECO:0000313" key="1">
    <source>
        <dbReference type="EMBL" id="MPC46048.1"/>
    </source>
</evidence>
<dbReference type="Proteomes" id="UP000324222">
    <property type="component" value="Unassembled WGS sequence"/>
</dbReference>
<name>A0A5B7FM44_PORTR</name>
<sequence length="62" mass="6949">MRDGLSRRPVGLTQGITFIGTLPWTPEILQGSSSTTGRRHDNPNARYNDTVVMKFLIIYNGK</sequence>
<dbReference type="AlphaFoldDB" id="A0A5B7FM44"/>
<gene>
    <name evidence="1" type="ORF">E2C01_039757</name>
</gene>